<proteinExistence type="predicted"/>
<evidence type="ECO:0000313" key="3">
    <source>
        <dbReference type="EMBL" id="KAK3237990.1"/>
    </source>
</evidence>
<comment type="caution">
    <text evidence="3">The sequence shown here is derived from an EMBL/GenBank/DDBJ whole genome shotgun (WGS) entry which is preliminary data.</text>
</comment>
<name>A0AAE0BL55_9CHLO</name>
<feature type="non-terminal residue" evidence="3">
    <location>
        <position position="393"/>
    </location>
</feature>
<sequence length="393" mass="44101">MTAVAPSVCSAVDGTSVSTSDATIPPSVPERERSYVDANEEEERSNTAFQVSHAEPSRQLDKALRDIEHKRQRIAELEAQLKLSEEQHAELALALRGAAGAAVEAEHRRADQTSVVRQQVAERMAEVQGAAEATIESEVARARAVHRELARSLVSTQGQAEQLNVKASELEMLLSQEREQRQKLEIENVRLSSLLAAHPRPAKEVDDRLEQFTEKLNMETSRRCSAEAKGKQLEKKVAELQSTILDCRAKIAETQAAAARSPEHDLVSGASTSRRLQEEVEHWRQLYADMERGHRGEVAQVQESVNRLERAFLRERSHRESLEDERTQLHEALQARLIHEFTLHKAIPGGRGVKVWKTPERSELRGWRIRDLNGMEGAYEVTQWRESACGAGS</sequence>
<evidence type="ECO:0000256" key="1">
    <source>
        <dbReference type="SAM" id="Coils"/>
    </source>
</evidence>
<feature type="compositionally biased region" description="Polar residues" evidence="2">
    <location>
        <begin position="13"/>
        <end position="22"/>
    </location>
</feature>
<accession>A0AAE0BL55</accession>
<organism evidence="3 4">
    <name type="scientific">Cymbomonas tetramitiformis</name>
    <dbReference type="NCBI Taxonomy" id="36881"/>
    <lineage>
        <taxon>Eukaryota</taxon>
        <taxon>Viridiplantae</taxon>
        <taxon>Chlorophyta</taxon>
        <taxon>Pyramimonadophyceae</taxon>
        <taxon>Pyramimonadales</taxon>
        <taxon>Pyramimonadaceae</taxon>
        <taxon>Cymbomonas</taxon>
    </lineage>
</organism>
<evidence type="ECO:0000256" key="2">
    <source>
        <dbReference type="SAM" id="MobiDB-lite"/>
    </source>
</evidence>
<reference evidence="3 4" key="1">
    <citation type="journal article" date="2015" name="Genome Biol. Evol.">
        <title>Comparative Genomics of a Bacterivorous Green Alga Reveals Evolutionary Causalities and Consequences of Phago-Mixotrophic Mode of Nutrition.</title>
        <authorList>
            <person name="Burns J.A."/>
            <person name="Paasch A."/>
            <person name="Narechania A."/>
            <person name="Kim E."/>
        </authorList>
    </citation>
    <scope>NUCLEOTIDE SEQUENCE [LARGE SCALE GENOMIC DNA]</scope>
    <source>
        <strain evidence="3 4">PLY_AMNH</strain>
    </source>
</reference>
<feature type="coiled-coil region" evidence="1">
    <location>
        <begin position="160"/>
        <end position="194"/>
    </location>
</feature>
<feature type="coiled-coil region" evidence="1">
    <location>
        <begin position="60"/>
        <end position="94"/>
    </location>
</feature>
<evidence type="ECO:0000313" key="4">
    <source>
        <dbReference type="Proteomes" id="UP001190700"/>
    </source>
</evidence>
<protein>
    <submittedName>
        <fullName evidence="3">Uncharacterized protein</fullName>
    </submittedName>
</protein>
<keyword evidence="1" id="KW-0175">Coiled coil</keyword>
<keyword evidence="4" id="KW-1185">Reference proteome</keyword>
<gene>
    <name evidence="3" type="ORF">CYMTET_51965</name>
</gene>
<dbReference type="EMBL" id="LGRX02034365">
    <property type="protein sequence ID" value="KAK3237990.1"/>
    <property type="molecule type" value="Genomic_DNA"/>
</dbReference>
<feature type="region of interest" description="Disordered" evidence="2">
    <location>
        <begin position="1"/>
        <end position="57"/>
    </location>
</feature>
<dbReference type="AlphaFoldDB" id="A0AAE0BL55"/>
<dbReference type="Proteomes" id="UP001190700">
    <property type="component" value="Unassembled WGS sequence"/>
</dbReference>